<comment type="caution">
    <text evidence="2">The sequence shown here is derived from an EMBL/GenBank/DDBJ whole genome shotgun (WGS) entry which is preliminary data.</text>
</comment>
<accession>A0A366M7P7</accession>
<feature type="compositionally biased region" description="Basic and acidic residues" evidence="1">
    <location>
        <begin position="105"/>
        <end position="125"/>
    </location>
</feature>
<dbReference type="AlphaFoldDB" id="A0A366M7P7"/>
<gene>
    <name evidence="2" type="ORF">DP939_02335</name>
</gene>
<evidence type="ECO:0000256" key="1">
    <source>
        <dbReference type="SAM" id="MobiDB-lite"/>
    </source>
</evidence>
<dbReference type="OrthoDB" id="9965922at2"/>
<name>A0A366M7P7_9ACTN</name>
<proteinExistence type="predicted"/>
<dbReference type="RefSeq" id="WP_113978313.1">
    <property type="nucleotide sequence ID" value="NZ_QMEY01000001.1"/>
</dbReference>
<reference evidence="2 3" key="1">
    <citation type="submission" date="2018-06" db="EMBL/GenBank/DDBJ databases">
        <title>Sphaerisporangium craniellae sp. nov., isolated from a marine sponge in the South China Sea.</title>
        <authorList>
            <person name="Li L."/>
        </authorList>
    </citation>
    <scope>NUCLEOTIDE SEQUENCE [LARGE SCALE GENOMIC DNA]</scope>
    <source>
        <strain evidence="2 3">LHW63015</strain>
    </source>
</reference>
<feature type="region of interest" description="Disordered" evidence="1">
    <location>
        <begin position="96"/>
        <end position="125"/>
    </location>
</feature>
<organism evidence="2 3">
    <name type="scientific">Spongiactinospora rosea</name>
    <dbReference type="NCBI Taxonomy" id="2248750"/>
    <lineage>
        <taxon>Bacteria</taxon>
        <taxon>Bacillati</taxon>
        <taxon>Actinomycetota</taxon>
        <taxon>Actinomycetes</taxon>
        <taxon>Streptosporangiales</taxon>
        <taxon>Streptosporangiaceae</taxon>
        <taxon>Spongiactinospora</taxon>
    </lineage>
</organism>
<evidence type="ECO:0000313" key="3">
    <source>
        <dbReference type="Proteomes" id="UP000253303"/>
    </source>
</evidence>
<evidence type="ECO:0000313" key="2">
    <source>
        <dbReference type="EMBL" id="RBQ21569.1"/>
    </source>
</evidence>
<sequence length="125" mass="13954">MKSQPVKVEVDLSTIETVCAELRELVREAHGVTGDLRKAVKDARRTVESDIAQTMEAEVKRQVAELGEVTAEAMRNSVAKVGREFDRLEAIFLGADPQSKRKGRPPLEDLIREHLNSTRSQRGDT</sequence>
<dbReference type="Proteomes" id="UP000253303">
    <property type="component" value="Unassembled WGS sequence"/>
</dbReference>
<protein>
    <submittedName>
        <fullName evidence="2">Uncharacterized protein</fullName>
    </submittedName>
</protein>
<dbReference type="EMBL" id="QMEY01000001">
    <property type="protein sequence ID" value="RBQ21569.1"/>
    <property type="molecule type" value="Genomic_DNA"/>
</dbReference>
<keyword evidence="3" id="KW-1185">Reference proteome</keyword>